<dbReference type="InterPro" id="IPR013610">
    <property type="entry name" value="ArdC_N"/>
</dbReference>
<dbReference type="InterPro" id="IPR027417">
    <property type="entry name" value="P-loop_NTPase"/>
</dbReference>
<organism evidence="4 5">
    <name type="scientific">Flavobacterium gillisiae</name>
    <dbReference type="NCBI Taxonomy" id="150146"/>
    <lineage>
        <taxon>Bacteria</taxon>
        <taxon>Pseudomonadati</taxon>
        <taxon>Bacteroidota</taxon>
        <taxon>Flavobacteriia</taxon>
        <taxon>Flavobacteriales</taxon>
        <taxon>Flavobacteriaceae</taxon>
        <taxon>Flavobacterium</taxon>
    </lineage>
</organism>
<gene>
    <name evidence="4" type="ORF">SAMN05443667_101237</name>
</gene>
<reference evidence="5" key="1">
    <citation type="submission" date="2016-10" db="EMBL/GenBank/DDBJ databases">
        <authorList>
            <person name="Varghese N."/>
            <person name="Submissions S."/>
        </authorList>
    </citation>
    <scope>NUCLEOTIDE SEQUENCE [LARGE SCALE GENOMIC DNA]</scope>
    <source>
        <strain evidence="5">DSM 22376</strain>
    </source>
</reference>
<feature type="domain" description="Polyvalent protein metallopeptidase" evidence="3">
    <location>
        <begin position="334"/>
        <end position="452"/>
    </location>
</feature>
<sequence>MSLTKQFNGLGGTIASRESLLNLQTKAKTENNKEVYNRVTKFLEKYPKATQFELEIDTPIRETRGLGFPITTEKKGEELHYIQDKTKVASINKYGVITWHKKGIPTRMRTKIRKDAKAVGLGAPQEEDISGMLGGLDLETEDHEQIYGLGKAVSVNEIYDMVTQRMLDLIKAANKGDYKRAWNDEGYLIPYNFVSKKAYRGINNVMLSPLFGTLSNPYFLTFAQIKEKGGKLRKGSESHKVVYFSKFEKEYTDTEIERINSVSTKDQAKKGDKKELFFLKYYNVFSGADIEGINFDLDNFEMPGKVTSDIAAGENEKIDIAEQIVKHYPKPSPEIIFTGNKASFTPGKDLVTMPPIEKFKTAQDYYRTLFHELSHSTGHKNRLARDFSGQFGSPEYAFEELTAEFGAVFLSAQAGIMFYTNKNHAGYLKGWNEVLVPQLENDNRFLMRASSQAQKAADFILQPDKAGVFVFMKKSGVDPLAKKTTVLKVNKKASDYGKKTVRVKKETKASYPFARTDIPYEVAYRAHTGTSFSPEKRAVQEQETYFGHLESTYNKYKGIAIKNDKLEVFEKGFSYLQSGYLKRKLALLHSRNGFMSTMITGAGNFPFSRMNKKSESIHTKEGEIYKFLDYAEDKLKNSLRLDTEKPIKAGSDNALDLLKQKLVIAEKEHAKNLLGNKIMAKFRKLDLSDEEKFDLFFAELAKNDFSDSEITSLKRYMRTFRYGVSGFHNTNSNARIKTLKEKIAREEKLQTNKSEKGNTEYVFDEGTVVLNRDINRIQILFEGKPNEETRADLKKGGLAFRWSPKEGAWQRQLNTFGQYGYSKLWSLFPSLKESMQHSKPKEKEEPKVDVNGQTALFGALNAPDTEVVFTDIEEPVQADFIPLPVEKVNLPLEIDTNTTFPEEKKVITPEKNKSSLNRNSLAYRRQNRSNANHEYYIIGNPDISEFLGHIEKKKKESVAITIAGGQGSGKTSFVFQLINAFAQNYKVGHASIEEHPDSALYESKAERFWDENAKNTVDSPEINSMQDIHNLILRNDVIVIDSFSKLLSMDRKITLDDTFRKKYDGKLFIIIYQLTADGSMRGGSSSQFDGDIISFVEKFPDFKDNYVYFDKNRYQDRSLDELKYNIASAKLVQEEDPEEELEFTEVERI</sequence>
<keyword evidence="5" id="KW-1185">Reference proteome</keyword>
<protein>
    <submittedName>
        <fullName evidence="4">Antirestriction protein ArdC</fullName>
    </submittedName>
</protein>
<name>A0A1H3WTN7_9FLAO</name>
<evidence type="ECO:0000259" key="2">
    <source>
        <dbReference type="Pfam" id="PF08401"/>
    </source>
</evidence>
<dbReference type="RefSeq" id="WP_091083488.1">
    <property type="nucleotide sequence ID" value="NZ_FNRD01000001.1"/>
</dbReference>
<dbReference type="EMBL" id="FNRD01000001">
    <property type="protein sequence ID" value="SDZ90493.1"/>
    <property type="molecule type" value="Genomic_DNA"/>
</dbReference>
<dbReference type="Proteomes" id="UP000198951">
    <property type="component" value="Unassembled WGS sequence"/>
</dbReference>
<dbReference type="AlphaFoldDB" id="A0A1H3WTN7"/>
<evidence type="ECO:0000259" key="3">
    <source>
        <dbReference type="Pfam" id="PF18818"/>
    </source>
</evidence>
<accession>A0A1H3WTN7</accession>
<dbReference type="Pfam" id="PF08401">
    <property type="entry name" value="ArdcN"/>
    <property type="match status" value="1"/>
</dbReference>
<feature type="domain" description="N-terminal" evidence="2">
    <location>
        <begin position="157"/>
        <end position="285"/>
    </location>
</feature>
<evidence type="ECO:0000313" key="5">
    <source>
        <dbReference type="Proteomes" id="UP000198951"/>
    </source>
</evidence>
<keyword evidence="1" id="KW-0175">Coiled coil</keyword>
<dbReference type="Pfam" id="PF18818">
    <property type="entry name" value="MPTase-PolyVal"/>
    <property type="match status" value="1"/>
</dbReference>
<dbReference type="SUPFAM" id="SSF52540">
    <property type="entry name" value="P-loop containing nucleoside triphosphate hydrolases"/>
    <property type="match status" value="1"/>
</dbReference>
<dbReference type="InterPro" id="IPR041459">
    <property type="entry name" value="MPTase-PolyVal"/>
</dbReference>
<dbReference type="Gene3D" id="3.40.50.300">
    <property type="entry name" value="P-loop containing nucleotide triphosphate hydrolases"/>
    <property type="match status" value="1"/>
</dbReference>
<dbReference type="GO" id="GO:0003697">
    <property type="term" value="F:single-stranded DNA binding"/>
    <property type="evidence" value="ECO:0007669"/>
    <property type="project" value="InterPro"/>
</dbReference>
<evidence type="ECO:0000256" key="1">
    <source>
        <dbReference type="SAM" id="Coils"/>
    </source>
</evidence>
<proteinExistence type="predicted"/>
<feature type="coiled-coil region" evidence="1">
    <location>
        <begin position="729"/>
        <end position="756"/>
    </location>
</feature>
<evidence type="ECO:0000313" key="4">
    <source>
        <dbReference type="EMBL" id="SDZ90493.1"/>
    </source>
</evidence>
<dbReference type="STRING" id="150146.SAMN05443667_101237"/>
<dbReference type="OrthoDB" id="9792687at2"/>